<dbReference type="Pfam" id="PF00561">
    <property type="entry name" value="Abhydrolase_1"/>
    <property type="match status" value="1"/>
</dbReference>
<dbReference type="PANTHER" id="PTHR43689">
    <property type="entry name" value="HYDROLASE"/>
    <property type="match status" value="1"/>
</dbReference>
<feature type="compositionally biased region" description="Basic and acidic residues" evidence="1">
    <location>
        <begin position="232"/>
        <end position="245"/>
    </location>
</feature>
<accession>A0A4R8W8R8</accession>
<dbReference type="AlphaFoldDB" id="A0A4R8W8R8"/>
<evidence type="ECO:0000256" key="1">
    <source>
        <dbReference type="SAM" id="MobiDB-lite"/>
    </source>
</evidence>
<reference evidence="3 4" key="1">
    <citation type="submission" date="2019-03" db="EMBL/GenBank/DDBJ databases">
        <title>Genomics of glacier-inhabiting Cryobacterium strains.</title>
        <authorList>
            <person name="Liu Q."/>
            <person name="Xin Y.-H."/>
        </authorList>
    </citation>
    <scope>NUCLEOTIDE SEQUENCE [LARGE SCALE GENOMIC DNA]</scope>
    <source>
        <strain evidence="3 4">RHLS22-1</strain>
    </source>
</reference>
<protein>
    <submittedName>
        <fullName evidence="3">Alpha/beta fold hydrolase</fullName>
    </submittedName>
</protein>
<keyword evidence="3" id="KW-0378">Hydrolase</keyword>
<dbReference type="SUPFAM" id="SSF53474">
    <property type="entry name" value="alpha/beta-Hydrolases"/>
    <property type="match status" value="1"/>
</dbReference>
<feature type="domain" description="AB hydrolase-1" evidence="2">
    <location>
        <begin position="33"/>
        <end position="86"/>
    </location>
</feature>
<dbReference type="GO" id="GO:0016787">
    <property type="term" value="F:hydrolase activity"/>
    <property type="evidence" value="ECO:0007669"/>
    <property type="project" value="UniProtKB-KW"/>
</dbReference>
<dbReference type="Gene3D" id="3.40.50.1820">
    <property type="entry name" value="alpha/beta hydrolase"/>
    <property type="match status" value="1"/>
</dbReference>
<feature type="region of interest" description="Disordered" evidence="1">
    <location>
        <begin position="96"/>
        <end position="245"/>
    </location>
</feature>
<dbReference type="OrthoDB" id="9769541at2"/>
<evidence type="ECO:0000313" key="3">
    <source>
        <dbReference type="EMBL" id="TFC04855.1"/>
    </source>
</evidence>
<feature type="compositionally biased region" description="Low complexity" evidence="1">
    <location>
        <begin position="146"/>
        <end position="157"/>
    </location>
</feature>
<dbReference type="InterPro" id="IPR029058">
    <property type="entry name" value="AB_hydrolase_fold"/>
</dbReference>
<feature type="compositionally biased region" description="Basic residues" evidence="1">
    <location>
        <begin position="117"/>
        <end position="130"/>
    </location>
</feature>
<dbReference type="PANTHER" id="PTHR43689:SF8">
    <property type="entry name" value="ALPHA_BETA-HYDROLASES SUPERFAMILY PROTEIN"/>
    <property type="match status" value="1"/>
</dbReference>
<dbReference type="EMBL" id="SOFL01000012">
    <property type="protein sequence ID" value="TFC04855.1"/>
    <property type="molecule type" value="Genomic_DNA"/>
</dbReference>
<evidence type="ECO:0000259" key="2">
    <source>
        <dbReference type="Pfam" id="PF00561"/>
    </source>
</evidence>
<organism evidence="3 4">
    <name type="scientific">Cryobacterium adonitolivorans</name>
    <dbReference type="NCBI Taxonomy" id="1259189"/>
    <lineage>
        <taxon>Bacteria</taxon>
        <taxon>Bacillati</taxon>
        <taxon>Actinomycetota</taxon>
        <taxon>Actinomycetes</taxon>
        <taxon>Micrococcales</taxon>
        <taxon>Microbacteriaceae</taxon>
        <taxon>Cryobacterium</taxon>
    </lineage>
</organism>
<dbReference type="Proteomes" id="UP000297907">
    <property type="component" value="Unassembled WGS sequence"/>
</dbReference>
<proteinExistence type="predicted"/>
<evidence type="ECO:0000313" key="4">
    <source>
        <dbReference type="Proteomes" id="UP000297907"/>
    </source>
</evidence>
<name>A0A4R8W8R8_9MICO</name>
<sequence length="245" mass="26569">MAAGRGRWAALTEALRRRRAPQLFVQTDTGTGPVVILVHGIASTAVTFRKVVPLLAPGHRVIAVDILGHGASPAPPDCEYTLDDHVSGVRRRTGWRSGCRANAPPARRAPAGSAHGWSRRAPRQGHHVPARLRIPAVEQGLHPRQRGGARPAAAQRHPGTDRRHLDPVREVARALHRIADDGERHRQPGHPRRPDLRGAGRLRGTGQPARGGADAARHHPPGGGQRSHRAQPHREGAREGDRRRA</sequence>
<dbReference type="InterPro" id="IPR000073">
    <property type="entry name" value="AB_hydrolase_1"/>
</dbReference>
<comment type="caution">
    <text evidence="3">The sequence shown here is derived from an EMBL/GenBank/DDBJ whole genome shotgun (WGS) entry which is preliminary data.</text>
</comment>
<gene>
    <name evidence="3" type="ORF">E3O42_04350</name>
</gene>
<keyword evidence="4" id="KW-1185">Reference proteome</keyword>
<feature type="compositionally biased region" description="Basic and acidic residues" evidence="1">
    <location>
        <begin position="158"/>
        <end position="198"/>
    </location>
</feature>
<feature type="compositionally biased region" description="Low complexity" evidence="1">
    <location>
        <begin position="100"/>
        <end position="111"/>
    </location>
</feature>